<name>A0A152A9Z5_TIELA</name>
<dbReference type="OrthoDB" id="269151at2759"/>
<evidence type="ECO:0000256" key="2">
    <source>
        <dbReference type="ARBA" id="ARBA00023134"/>
    </source>
</evidence>
<feature type="domain" description="G" evidence="5">
    <location>
        <begin position="133"/>
        <end position="195"/>
    </location>
</feature>
<dbReference type="InterPro" id="IPR023179">
    <property type="entry name" value="GTP-bd_ortho_bundle_sf"/>
</dbReference>
<dbReference type="GO" id="GO:0005525">
    <property type="term" value="F:GTP binding"/>
    <property type="evidence" value="ECO:0007669"/>
    <property type="project" value="UniProtKB-KW"/>
</dbReference>
<dbReference type="Pfam" id="PF01926">
    <property type="entry name" value="MMR_HSR1"/>
    <property type="match status" value="1"/>
</dbReference>
<comment type="subcellular location">
    <subcellularLocation>
        <location evidence="3">Mitochondrion inner membrane</location>
        <topology evidence="3">Peripheral membrane protein</topology>
    </subcellularLocation>
</comment>
<dbReference type="PRINTS" id="PR00326">
    <property type="entry name" value="GTP1OBG"/>
</dbReference>
<dbReference type="GO" id="GO:0005743">
    <property type="term" value="C:mitochondrial inner membrane"/>
    <property type="evidence" value="ECO:0007669"/>
    <property type="project" value="UniProtKB-SubCell"/>
</dbReference>
<dbReference type="AlphaFoldDB" id="A0A152A9Z5"/>
<evidence type="ECO:0000256" key="4">
    <source>
        <dbReference type="PIRSR" id="PIRSR006230-1"/>
    </source>
</evidence>
<keyword evidence="3" id="KW-0496">Mitochondrion</keyword>
<dbReference type="Gene3D" id="3.40.50.300">
    <property type="entry name" value="P-loop containing nucleotide triphosphate hydrolases"/>
    <property type="match status" value="1"/>
</dbReference>
<dbReference type="STRING" id="361077.A0A152A9Z5"/>
<evidence type="ECO:0000256" key="1">
    <source>
        <dbReference type="ARBA" id="ARBA00022741"/>
    </source>
</evidence>
<feature type="binding site" evidence="4">
    <location>
        <position position="190"/>
    </location>
    <ligand>
        <name>GTP</name>
        <dbReference type="ChEBI" id="CHEBI:37565"/>
    </ligand>
</feature>
<keyword evidence="1 3" id="KW-0547">Nucleotide-binding</keyword>
<dbReference type="PANTHER" id="PTHR45782">
    <property type="entry name" value="MITOCHONDRIAL RIBOSOME-ASSOCIATED GTPASE 1"/>
    <property type="match status" value="1"/>
</dbReference>
<dbReference type="GO" id="GO:0032543">
    <property type="term" value="P:mitochondrial translation"/>
    <property type="evidence" value="ECO:0007669"/>
    <property type="project" value="TreeGrafter"/>
</dbReference>
<dbReference type="OMA" id="GVLWPKF"/>
<gene>
    <name evidence="6" type="ORF">DLAC_00363</name>
</gene>
<dbReference type="PANTHER" id="PTHR45782:SF4">
    <property type="entry name" value="MITOCHONDRIAL RIBOSOME-ASSOCIATED GTPASE 1"/>
    <property type="match status" value="1"/>
</dbReference>
<dbReference type="Proteomes" id="UP000076078">
    <property type="component" value="Unassembled WGS sequence"/>
</dbReference>
<dbReference type="InterPro" id="IPR016478">
    <property type="entry name" value="GTPase_MTG1"/>
</dbReference>
<dbReference type="InParanoid" id="A0A152A9Z5"/>
<feature type="binding site" evidence="4">
    <location>
        <begin position="140"/>
        <end position="145"/>
    </location>
    <ligand>
        <name>GTP</name>
        <dbReference type="ChEBI" id="CHEBI:37565"/>
    </ligand>
</feature>
<dbReference type="EMBL" id="LODT01000001">
    <property type="protein sequence ID" value="KYR02887.1"/>
    <property type="molecule type" value="Genomic_DNA"/>
</dbReference>
<dbReference type="CDD" id="cd01856">
    <property type="entry name" value="YlqF"/>
    <property type="match status" value="1"/>
</dbReference>
<comment type="caution">
    <text evidence="6">The sequence shown here is derived from an EMBL/GenBank/DDBJ whole genome shotgun (WGS) entry which is preliminary data.</text>
</comment>
<evidence type="ECO:0000313" key="7">
    <source>
        <dbReference type="Proteomes" id="UP000076078"/>
    </source>
</evidence>
<organism evidence="6 7">
    <name type="scientific">Tieghemostelium lacteum</name>
    <name type="common">Slime mold</name>
    <name type="synonym">Dictyostelium lacteum</name>
    <dbReference type="NCBI Taxonomy" id="361077"/>
    <lineage>
        <taxon>Eukaryota</taxon>
        <taxon>Amoebozoa</taxon>
        <taxon>Evosea</taxon>
        <taxon>Eumycetozoa</taxon>
        <taxon>Dictyostelia</taxon>
        <taxon>Dictyosteliales</taxon>
        <taxon>Raperosteliaceae</taxon>
        <taxon>Tieghemostelium</taxon>
    </lineage>
</organism>
<dbReference type="InterPro" id="IPR006073">
    <property type="entry name" value="GTP-bd"/>
</dbReference>
<dbReference type="InterPro" id="IPR027417">
    <property type="entry name" value="P-loop_NTPase"/>
</dbReference>
<proteinExistence type="inferred from homology"/>
<dbReference type="SUPFAM" id="SSF52540">
    <property type="entry name" value="P-loop containing nucleoside triphosphate hydrolases"/>
    <property type="match status" value="1"/>
</dbReference>
<dbReference type="FunCoup" id="A0A152A9Z5">
    <property type="interactions" value="610"/>
</dbReference>
<comment type="similarity">
    <text evidence="3">Belongs to the TRAFAC class YlqF/YawG GTPase family. MTG1 subfamily.</text>
</comment>
<dbReference type="PIRSF" id="PIRSF006230">
    <property type="entry name" value="MG442"/>
    <property type="match status" value="1"/>
</dbReference>
<dbReference type="Gene3D" id="1.10.1580.10">
    <property type="match status" value="1"/>
</dbReference>
<keyword evidence="7" id="KW-1185">Reference proteome</keyword>
<sequence length="303" mass="34165">MIKNRYKLKEVMKFIDVVLEIRDARAPLSTQFPFIDELLPKGSNKSRLIVFNKSDLSNQSMLKKFQEKIQSSELQSSGVSVHDIEFTQSKFFDNRSSQKHPYQILKRAAELHQKRVPTNTSYLRTPLLKEVNMLVVGLPNVGKSSFINAIRSASGRKKSAKMGALPGVTRDINGFRACDNPPAFLVDTPGIMVPGNLEDTNRALTLSLIGAIHEKIVPIEVLADFLLFKLCQLKNFTFLKVLDLDPKFIEIHGDNINTLLLELCTKYKLLLPNATPDTTQAAILFISKFREGLYGQFILDQLN</sequence>
<evidence type="ECO:0000259" key="5">
    <source>
        <dbReference type="Pfam" id="PF01926"/>
    </source>
</evidence>
<evidence type="ECO:0000256" key="3">
    <source>
        <dbReference type="PIRNR" id="PIRNR006230"/>
    </source>
</evidence>
<feature type="binding site" evidence="4">
    <location>
        <begin position="52"/>
        <end position="55"/>
    </location>
    <ligand>
        <name>GTP</name>
        <dbReference type="ChEBI" id="CHEBI:37565"/>
    </ligand>
</feature>
<keyword evidence="2 3" id="KW-0342">GTP-binding</keyword>
<evidence type="ECO:0000313" key="6">
    <source>
        <dbReference type="EMBL" id="KYR02887.1"/>
    </source>
</evidence>
<reference evidence="6 7" key="1">
    <citation type="submission" date="2015-12" db="EMBL/GenBank/DDBJ databases">
        <title>Dictyostelia acquired genes for synthesis and detection of signals that induce cell-type specialization by lateral gene transfer from prokaryotes.</title>
        <authorList>
            <person name="Gloeckner G."/>
            <person name="Schaap P."/>
        </authorList>
    </citation>
    <scope>NUCLEOTIDE SEQUENCE [LARGE SCALE GENOMIC DNA]</scope>
    <source>
        <strain evidence="6 7">TK</strain>
    </source>
</reference>
<dbReference type="GO" id="GO:0003924">
    <property type="term" value="F:GTPase activity"/>
    <property type="evidence" value="ECO:0007669"/>
    <property type="project" value="TreeGrafter"/>
</dbReference>
<protein>
    <recommendedName>
        <fullName evidence="3">Mitochondrial GTPase 1</fullName>
    </recommendedName>
</protein>
<accession>A0A152A9Z5</accession>